<evidence type="ECO:0008006" key="3">
    <source>
        <dbReference type="Google" id="ProtNLM"/>
    </source>
</evidence>
<dbReference type="PANTHER" id="PTHR11102:SF160">
    <property type="entry name" value="ERAD-ASSOCIATED E3 UBIQUITIN-PROTEIN LIGASE COMPONENT HRD3"/>
    <property type="match status" value="1"/>
</dbReference>
<dbReference type="SUPFAM" id="SSF81901">
    <property type="entry name" value="HCP-like"/>
    <property type="match status" value="1"/>
</dbReference>
<keyword evidence="2" id="KW-1185">Reference proteome</keyword>
<dbReference type="Gene3D" id="1.25.40.10">
    <property type="entry name" value="Tetratricopeptide repeat domain"/>
    <property type="match status" value="3"/>
</dbReference>
<comment type="caution">
    <text evidence="1">The sequence shown here is derived from an EMBL/GenBank/DDBJ whole genome shotgun (WGS) entry which is preliminary data.</text>
</comment>
<evidence type="ECO:0000313" key="2">
    <source>
        <dbReference type="Proteomes" id="UP000215483"/>
    </source>
</evidence>
<dbReference type="EMBL" id="MCGQ01000011">
    <property type="protein sequence ID" value="OXY96528.1"/>
    <property type="molecule type" value="Genomic_DNA"/>
</dbReference>
<protein>
    <recommendedName>
        <fullName evidence="3">Sel1 repeat family protein</fullName>
    </recommendedName>
</protein>
<dbReference type="InterPro" id="IPR050767">
    <property type="entry name" value="Sel1_AlgK"/>
</dbReference>
<name>A0A233SLK7_STRDA</name>
<accession>A0A233SLK7</accession>
<proteinExistence type="predicted"/>
<sequence length="764" mass="83137">MGACVRLESELASVGADVLVARRGPVEWARVRKAFAAWFKDNGAPGYETELCVVPWPAAGLTELDEKVWFTRVRMTLDHAPDRDAAAEQLRALIEEFAPVPGPGRTFESGPEPEQSPPADHVDFRRGTFHGPVVGVQIQNTYGAHPALAHTGPADWPTAGELEPLTHGVRPARRTKGLPELPPYVERDVDGAVGSAVAEGGLVVVLGEPFAGKSRTALAALATVLPTARVYAPARHVDLRGLPDLLRGRPDRCVLWLDDLDGHLGDGGLEPRLLARLTGRGVVVLATLREDAYDEHRQTSRGRVLDLAQFVELPREWSQAERGRAAGAGDPRLAQAARHSGVEGVAAYLAVAPLLWEEWRRAGRPDRHPRGHALVRVAVDLARCGLRGPLPQEQLVELHKSYEAPAGLERETVEEALDWAAGERFGVLPLLRRGGPRGWEAVPCLVDAAHGDDGLPPLDGALWQRALEIARTDEAYDFATVAALARTAFRSAAKAGDATAMYRLGLLEEGRGLQEEAEDLFRRAAEAGVAQAAGRVGRLLAERGEGKEAEPFLERAAEAGDGGAATLLGRLLRDRAQKWLEAGAGQGDSEAQHLLADLLFTRTESEWLWDLYHRASAAGRTEVARSLGMWHLVWNSRLSGETWLRRAADAGDEEAADMFRYGGRPESLEDSLSYFMPSDTYPLDHAHYGALLEGAGRTDDARDHYRDGYEMGDSYAAYRLATLLEKQGKPDEAKTWYRKAADMGHPAALKALGEPPEKPDTVKE</sequence>
<dbReference type="Proteomes" id="UP000215483">
    <property type="component" value="Unassembled WGS sequence"/>
</dbReference>
<reference evidence="1 2" key="1">
    <citation type="submission" date="2016-07" db="EMBL/GenBank/DDBJ databases">
        <title>Draft genome of Streptomyces diastatochromogenes.</title>
        <authorList>
            <person name="Podduturi R."/>
            <person name="Lukassen M.B."/>
            <person name="Clausen N."/>
            <person name="Nielsen J.L."/>
            <person name="Jorgensen N.O."/>
        </authorList>
    </citation>
    <scope>NUCLEOTIDE SEQUENCE [LARGE SCALE GENOMIC DNA]</scope>
    <source>
        <strain evidence="1 2">DSM 40608</strain>
    </source>
</reference>
<dbReference type="SMART" id="SM00671">
    <property type="entry name" value="SEL1"/>
    <property type="match status" value="3"/>
</dbReference>
<evidence type="ECO:0000313" key="1">
    <source>
        <dbReference type="EMBL" id="OXY96528.1"/>
    </source>
</evidence>
<dbReference type="PANTHER" id="PTHR11102">
    <property type="entry name" value="SEL-1-LIKE PROTEIN"/>
    <property type="match status" value="1"/>
</dbReference>
<organism evidence="1 2">
    <name type="scientific">Streptomyces diastatochromogenes</name>
    <dbReference type="NCBI Taxonomy" id="42236"/>
    <lineage>
        <taxon>Bacteria</taxon>
        <taxon>Bacillati</taxon>
        <taxon>Actinomycetota</taxon>
        <taxon>Actinomycetes</taxon>
        <taxon>Kitasatosporales</taxon>
        <taxon>Streptomycetaceae</taxon>
        <taxon>Streptomyces</taxon>
    </lineage>
</organism>
<dbReference type="InterPro" id="IPR006597">
    <property type="entry name" value="Sel1-like"/>
</dbReference>
<dbReference type="AlphaFoldDB" id="A0A233SLK7"/>
<dbReference type="InterPro" id="IPR011990">
    <property type="entry name" value="TPR-like_helical_dom_sf"/>
</dbReference>
<gene>
    <name evidence="1" type="ORF">BEK98_12645</name>
</gene>